<evidence type="ECO:0000313" key="2">
    <source>
        <dbReference type="Proteomes" id="UP000243975"/>
    </source>
</evidence>
<dbReference type="Gramene" id="KVI00252">
    <property type="protein sequence ID" value="KVI00252"/>
    <property type="gene ID" value="Ccrd_021491"/>
</dbReference>
<sequence>MVIAHLIRDRDPRARNKSNTNQSNTSARLGFKIFLASIPLFKLTAAFYVDFIADSMDENVRPHNSTAAHHWLLRITQNDEGGWRWCCTDVETQRHVVCSIDAFLDCISSDTSQHPLLKILLLLSINSVHGTLGEVHVDEPGLRRANPAST</sequence>
<dbReference type="AlphaFoldDB" id="A0A103Y0F2"/>
<dbReference type="EMBL" id="LEKV01003395">
    <property type="protein sequence ID" value="KVI00252.1"/>
    <property type="molecule type" value="Genomic_DNA"/>
</dbReference>
<comment type="caution">
    <text evidence="1">The sequence shown here is derived from an EMBL/GenBank/DDBJ whole genome shotgun (WGS) entry which is preliminary data.</text>
</comment>
<dbReference type="Proteomes" id="UP000243975">
    <property type="component" value="Unassembled WGS sequence"/>
</dbReference>
<proteinExistence type="predicted"/>
<protein>
    <submittedName>
        <fullName evidence="1">Uncharacterized protein</fullName>
    </submittedName>
</protein>
<reference evidence="1 2" key="1">
    <citation type="journal article" date="2016" name="Sci. Rep.">
        <title>The genome sequence of the outbreeding globe artichoke constructed de novo incorporating a phase-aware low-pass sequencing strategy of F1 progeny.</title>
        <authorList>
            <person name="Scaglione D."/>
            <person name="Reyes-Chin-Wo S."/>
            <person name="Acquadro A."/>
            <person name="Froenicke L."/>
            <person name="Portis E."/>
            <person name="Beitel C."/>
            <person name="Tirone M."/>
            <person name="Mauro R."/>
            <person name="Lo Monaco A."/>
            <person name="Mauromicale G."/>
            <person name="Faccioli P."/>
            <person name="Cattivelli L."/>
            <person name="Rieseberg L."/>
            <person name="Michelmore R."/>
            <person name="Lanteri S."/>
        </authorList>
    </citation>
    <scope>NUCLEOTIDE SEQUENCE [LARGE SCALE GENOMIC DNA]</scope>
    <source>
        <strain evidence="1">2C</strain>
    </source>
</reference>
<keyword evidence="2" id="KW-1185">Reference proteome</keyword>
<name>A0A103Y0F2_CYNCS</name>
<evidence type="ECO:0000313" key="1">
    <source>
        <dbReference type="EMBL" id="KVI00252.1"/>
    </source>
</evidence>
<accession>A0A103Y0F2</accession>
<dbReference type="STRING" id="59895.A0A103Y0F2"/>
<organism evidence="1 2">
    <name type="scientific">Cynara cardunculus var. scolymus</name>
    <name type="common">Globe artichoke</name>
    <name type="synonym">Cynara scolymus</name>
    <dbReference type="NCBI Taxonomy" id="59895"/>
    <lineage>
        <taxon>Eukaryota</taxon>
        <taxon>Viridiplantae</taxon>
        <taxon>Streptophyta</taxon>
        <taxon>Embryophyta</taxon>
        <taxon>Tracheophyta</taxon>
        <taxon>Spermatophyta</taxon>
        <taxon>Magnoliopsida</taxon>
        <taxon>eudicotyledons</taxon>
        <taxon>Gunneridae</taxon>
        <taxon>Pentapetalae</taxon>
        <taxon>asterids</taxon>
        <taxon>campanulids</taxon>
        <taxon>Asterales</taxon>
        <taxon>Asteraceae</taxon>
        <taxon>Carduoideae</taxon>
        <taxon>Cardueae</taxon>
        <taxon>Carduinae</taxon>
        <taxon>Cynara</taxon>
    </lineage>
</organism>
<gene>
    <name evidence="1" type="ORF">Ccrd_021491</name>
</gene>